<dbReference type="InterPro" id="IPR036565">
    <property type="entry name" value="Mur-like_cat_sf"/>
</dbReference>
<dbReference type="PANTHER" id="PTHR43692">
    <property type="entry name" value="UDP-N-ACETYLMURAMOYLALANINE--D-GLUTAMATE LIGASE"/>
    <property type="match status" value="1"/>
</dbReference>
<reference evidence="11 12" key="1">
    <citation type="submission" date="2017-09" db="EMBL/GenBank/DDBJ databases">
        <title>Depth-based differentiation of microbial function through sediment-hosted aquifers and enrichment of novel symbionts in the deep terrestrial subsurface.</title>
        <authorList>
            <person name="Probst A.J."/>
            <person name="Ladd B."/>
            <person name="Jarett J.K."/>
            <person name="Geller-Mcgrath D.E."/>
            <person name="Sieber C.M."/>
            <person name="Emerson J.B."/>
            <person name="Anantharaman K."/>
            <person name="Thomas B.C."/>
            <person name="Malmstrom R."/>
            <person name="Stieglmeier M."/>
            <person name="Klingl A."/>
            <person name="Woyke T."/>
            <person name="Ryan C.M."/>
            <person name="Banfield J.F."/>
        </authorList>
    </citation>
    <scope>NUCLEOTIDE SEQUENCE [LARGE SCALE GENOMIC DNA]</scope>
    <source>
        <strain evidence="11">CG22_combo_CG10-13_8_21_14_all_47_17</strain>
    </source>
</reference>
<dbReference type="Gene3D" id="3.90.190.20">
    <property type="entry name" value="Mur ligase, C-terminal domain"/>
    <property type="match status" value="1"/>
</dbReference>
<accession>A0A2H0BRI7</accession>
<keyword evidence="7 8" id="KW-0573">Peptidoglycan synthesis</keyword>
<name>A0A2H0BRI7_9BACT</name>
<protein>
    <recommendedName>
        <fullName evidence="7 8">UDP-N-acetylmuramoylalanine--D-glutamate ligase</fullName>
        <ecNumber evidence="7 8">6.3.2.9</ecNumber>
    </recommendedName>
    <alternativeName>
        <fullName evidence="7">D-glutamic acid-adding enzyme</fullName>
    </alternativeName>
    <alternativeName>
        <fullName evidence="7">UDP-N-acetylmuramoyl-L-alanyl-D-glutamate synthetase</fullName>
    </alternativeName>
</protein>
<evidence type="ECO:0000256" key="6">
    <source>
        <dbReference type="ARBA" id="ARBA00022840"/>
    </source>
</evidence>
<feature type="binding site" evidence="7">
    <location>
        <begin position="115"/>
        <end position="121"/>
    </location>
    <ligand>
        <name>ATP</name>
        <dbReference type="ChEBI" id="CHEBI:30616"/>
    </ligand>
</feature>
<evidence type="ECO:0000256" key="8">
    <source>
        <dbReference type="RuleBase" id="RU003664"/>
    </source>
</evidence>
<evidence type="ECO:0000256" key="1">
    <source>
        <dbReference type="ARBA" id="ARBA00004496"/>
    </source>
</evidence>
<dbReference type="Pfam" id="PF08245">
    <property type="entry name" value="Mur_ligase_M"/>
    <property type="match status" value="1"/>
</dbReference>
<dbReference type="GO" id="GO:0071555">
    <property type="term" value="P:cell wall organization"/>
    <property type="evidence" value="ECO:0007669"/>
    <property type="project" value="UniProtKB-KW"/>
</dbReference>
<dbReference type="EMBL" id="PCSZ01000076">
    <property type="protein sequence ID" value="PIP60261.1"/>
    <property type="molecule type" value="Genomic_DNA"/>
</dbReference>
<keyword evidence="5 7" id="KW-0547">Nucleotide-binding</keyword>
<keyword evidence="6 7" id="KW-0067">ATP-binding</keyword>
<dbReference type="SUPFAM" id="SSF51984">
    <property type="entry name" value="MurCD N-terminal domain"/>
    <property type="match status" value="1"/>
</dbReference>
<dbReference type="GO" id="GO:0009252">
    <property type="term" value="P:peptidoglycan biosynthetic process"/>
    <property type="evidence" value="ECO:0007669"/>
    <property type="project" value="UniProtKB-UniRule"/>
</dbReference>
<dbReference type="Proteomes" id="UP000231581">
    <property type="component" value="Unassembled WGS sequence"/>
</dbReference>
<evidence type="ECO:0000256" key="2">
    <source>
        <dbReference type="ARBA" id="ARBA00004752"/>
    </source>
</evidence>
<comment type="subcellular location">
    <subcellularLocation>
        <location evidence="1 7 8">Cytoplasm</location>
    </subcellularLocation>
</comment>
<comment type="pathway">
    <text evidence="2 7 8">Cell wall biogenesis; peptidoglycan biosynthesis.</text>
</comment>
<comment type="similarity">
    <text evidence="7">Belongs to the MurCDEF family.</text>
</comment>
<organism evidence="11 12">
    <name type="scientific">Candidatus Uhrbacteria bacterium CG22_combo_CG10-13_8_21_14_all_47_17</name>
    <dbReference type="NCBI Taxonomy" id="1975041"/>
    <lineage>
        <taxon>Bacteria</taxon>
        <taxon>Candidatus Uhriibacteriota</taxon>
    </lineage>
</organism>
<evidence type="ECO:0000256" key="3">
    <source>
        <dbReference type="ARBA" id="ARBA00022490"/>
    </source>
</evidence>
<comment type="caution">
    <text evidence="11">The sequence shown here is derived from an EMBL/GenBank/DDBJ whole genome shotgun (WGS) entry which is preliminary data.</text>
</comment>
<dbReference type="EC" id="6.3.2.9" evidence="7 8"/>
<evidence type="ECO:0000256" key="4">
    <source>
        <dbReference type="ARBA" id="ARBA00022598"/>
    </source>
</evidence>
<dbReference type="InterPro" id="IPR013221">
    <property type="entry name" value="Mur_ligase_cen"/>
</dbReference>
<feature type="domain" description="Mur ligase C-terminal" evidence="9">
    <location>
        <begin position="299"/>
        <end position="412"/>
    </location>
</feature>
<keyword evidence="7 8" id="KW-0132">Cell division</keyword>
<keyword evidence="7 8" id="KW-0131">Cell cycle</keyword>
<dbReference type="AlphaFoldDB" id="A0A2H0BRI7"/>
<dbReference type="PANTHER" id="PTHR43692:SF1">
    <property type="entry name" value="UDP-N-ACETYLMURAMOYLALANINE--D-GLUTAMATE LIGASE"/>
    <property type="match status" value="1"/>
</dbReference>
<dbReference type="Gene3D" id="3.40.50.720">
    <property type="entry name" value="NAD(P)-binding Rossmann-like Domain"/>
    <property type="match status" value="1"/>
</dbReference>
<keyword evidence="7 8" id="KW-0961">Cell wall biogenesis/degradation</keyword>
<keyword evidence="4 7" id="KW-0436">Ligase</keyword>
<dbReference type="HAMAP" id="MF_00639">
    <property type="entry name" value="MurD"/>
    <property type="match status" value="1"/>
</dbReference>
<dbReference type="Pfam" id="PF02875">
    <property type="entry name" value="Mur_ligase_C"/>
    <property type="match status" value="1"/>
</dbReference>
<comment type="function">
    <text evidence="7 8">Cell wall formation. Catalyzes the addition of glutamate to the nucleotide precursor UDP-N-acetylmuramoyl-L-alanine (UMA).</text>
</comment>
<dbReference type="Pfam" id="PF21799">
    <property type="entry name" value="MurD-like_N"/>
    <property type="match status" value="1"/>
</dbReference>
<comment type="catalytic activity">
    <reaction evidence="7 8">
        <text>UDP-N-acetyl-alpha-D-muramoyl-L-alanine + D-glutamate + ATP = UDP-N-acetyl-alpha-D-muramoyl-L-alanyl-D-glutamate + ADP + phosphate + H(+)</text>
        <dbReference type="Rhea" id="RHEA:16429"/>
        <dbReference type="ChEBI" id="CHEBI:15378"/>
        <dbReference type="ChEBI" id="CHEBI:29986"/>
        <dbReference type="ChEBI" id="CHEBI:30616"/>
        <dbReference type="ChEBI" id="CHEBI:43474"/>
        <dbReference type="ChEBI" id="CHEBI:83898"/>
        <dbReference type="ChEBI" id="CHEBI:83900"/>
        <dbReference type="ChEBI" id="CHEBI:456216"/>
        <dbReference type="EC" id="6.3.2.9"/>
    </reaction>
</comment>
<evidence type="ECO:0000259" key="10">
    <source>
        <dbReference type="Pfam" id="PF08245"/>
    </source>
</evidence>
<evidence type="ECO:0000256" key="5">
    <source>
        <dbReference type="ARBA" id="ARBA00022741"/>
    </source>
</evidence>
<keyword evidence="7 8" id="KW-0133">Cell shape</keyword>
<dbReference type="SUPFAM" id="SSF53244">
    <property type="entry name" value="MurD-like peptide ligases, peptide-binding domain"/>
    <property type="match status" value="1"/>
</dbReference>
<dbReference type="Gene3D" id="3.40.1190.10">
    <property type="entry name" value="Mur-like, catalytic domain"/>
    <property type="match status" value="1"/>
</dbReference>
<dbReference type="GO" id="GO:0008360">
    <property type="term" value="P:regulation of cell shape"/>
    <property type="evidence" value="ECO:0007669"/>
    <property type="project" value="UniProtKB-KW"/>
</dbReference>
<dbReference type="GO" id="GO:0005524">
    <property type="term" value="F:ATP binding"/>
    <property type="evidence" value="ECO:0007669"/>
    <property type="project" value="UniProtKB-UniRule"/>
</dbReference>
<keyword evidence="3 7" id="KW-0963">Cytoplasm</keyword>
<evidence type="ECO:0000259" key="9">
    <source>
        <dbReference type="Pfam" id="PF02875"/>
    </source>
</evidence>
<evidence type="ECO:0000313" key="12">
    <source>
        <dbReference type="Proteomes" id="UP000231581"/>
    </source>
</evidence>
<feature type="domain" description="Mur ligase central" evidence="10">
    <location>
        <begin position="113"/>
        <end position="276"/>
    </location>
</feature>
<dbReference type="SUPFAM" id="SSF53623">
    <property type="entry name" value="MurD-like peptide ligases, catalytic domain"/>
    <property type="match status" value="1"/>
</dbReference>
<sequence>MKVLILGLGKYPRGSGISAALYFAKRGDEVTVTDLSTEKELAGNVKQLKKYKNVHFVLGRHRLEDVRKADLIVRNPGIRKNTRELMEARKRGIPLASDITLFLEQCPVPVIGITGTRGKSTTSTLLADILTASGKYRRVWLGGNILVSPLTFLSQVKEGDIVVLELSSWQLESTGEAGISPSIALWTNLMRDHLNTYEDMAEYAEAKAQIFRHQKPEDIALLPSDKSFDAYAESTAGNVYRWGTSRSLEHKIVKSVSLKILGAHNEKNAEAAVAVALQLNVSQTAIKKALRQFTGIANRQELVATVRGVKFINDTTATTPDATIAAIKAFAKQGKIHLIFGGADKELDFTEVAGVLKRARVDVVVLPGTAHAKIVKVFSAKKVSFQDVDSLREAVRTLFARAKKDDVILLSPGCASFGLFKNEFDRGEQFQKILKTIR</sequence>
<dbReference type="InterPro" id="IPR005762">
    <property type="entry name" value="MurD"/>
</dbReference>
<dbReference type="GO" id="GO:0051301">
    <property type="term" value="P:cell division"/>
    <property type="evidence" value="ECO:0007669"/>
    <property type="project" value="UniProtKB-KW"/>
</dbReference>
<dbReference type="GO" id="GO:0008764">
    <property type="term" value="F:UDP-N-acetylmuramoylalanine-D-glutamate ligase activity"/>
    <property type="evidence" value="ECO:0007669"/>
    <property type="project" value="UniProtKB-UniRule"/>
</dbReference>
<gene>
    <name evidence="7 11" type="primary">murD</name>
    <name evidence="11" type="ORF">COX00_04360</name>
</gene>
<dbReference type="UniPathway" id="UPA00219"/>
<dbReference type="GO" id="GO:0005737">
    <property type="term" value="C:cytoplasm"/>
    <property type="evidence" value="ECO:0007669"/>
    <property type="project" value="UniProtKB-SubCell"/>
</dbReference>
<dbReference type="InterPro" id="IPR004101">
    <property type="entry name" value="Mur_ligase_C"/>
</dbReference>
<evidence type="ECO:0000313" key="11">
    <source>
        <dbReference type="EMBL" id="PIP60261.1"/>
    </source>
</evidence>
<dbReference type="NCBIfam" id="TIGR01087">
    <property type="entry name" value="murD"/>
    <property type="match status" value="1"/>
</dbReference>
<proteinExistence type="inferred from homology"/>
<dbReference type="InterPro" id="IPR036615">
    <property type="entry name" value="Mur_ligase_C_dom_sf"/>
</dbReference>
<evidence type="ECO:0000256" key="7">
    <source>
        <dbReference type="HAMAP-Rule" id="MF_00639"/>
    </source>
</evidence>